<protein>
    <recommendedName>
        <fullName evidence="3">Lipoprotein</fullName>
    </recommendedName>
</protein>
<sequence>MSRALPVALTALLVAGCAGHEQLRAVDTREESIDHRLLAPHSGGEGAGSVQPYQLQPGEAFRMPRLQHAPNPELGAAESRRELAPTTVCLQLVVDAEGAVERSLPLADRPECMGGSAAGNGTLLQAAQQAVLQWRFAPAALCHFAAGQAPSDDGDCAGASRIEPVPVSLLYAFTFEIVHGRHYVRSQGR</sequence>
<evidence type="ECO:0000313" key="1">
    <source>
        <dbReference type="EMBL" id="MCW4471895.1"/>
    </source>
</evidence>
<name>A0ABT3JTY7_9XANT</name>
<gene>
    <name evidence="1" type="ORF">OK345_05145</name>
</gene>
<dbReference type="Proteomes" id="UP001209922">
    <property type="component" value="Unassembled WGS sequence"/>
</dbReference>
<evidence type="ECO:0000313" key="2">
    <source>
        <dbReference type="Proteomes" id="UP001209922"/>
    </source>
</evidence>
<evidence type="ECO:0008006" key="3">
    <source>
        <dbReference type="Google" id="ProtNLM"/>
    </source>
</evidence>
<organism evidence="1 2">
    <name type="scientific">Xanthomonas chitinilytica</name>
    <dbReference type="NCBI Taxonomy" id="2989819"/>
    <lineage>
        <taxon>Bacteria</taxon>
        <taxon>Pseudomonadati</taxon>
        <taxon>Pseudomonadota</taxon>
        <taxon>Gammaproteobacteria</taxon>
        <taxon>Lysobacterales</taxon>
        <taxon>Lysobacteraceae</taxon>
        <taxon>Xanthomonas</taxon>
    </lineage>
</organism>
<accession>A0ABT3JTY7</accession>
<keyword evidence="2" id="KW-1185">Reference proteome</keyword>
<comment type="caution">
    <text evidence="1">The sequence shown here is derived from an EMBL/GenBank/DDBJ whole genome shotgun (WGS) entry which is preliminary data.</text>
</comment>
<dbReference type="EMBL" id="JAPCHY010000003">
    <property type="protein sequence ID" value="MCW4471895.1"/>
    <property type="molecule type" value="Genomic_DNA"/>
</dbReference>
<proteinExistence type="predicted"/>
<dbReference type="PROSITE" id="PS51257">
    <property type="entry name" value="PROKAR_LIPOPROTEIN"/>
    <property type="match status" value="1"/>
</dbReference>
<reference evidence="1 2" key="1">
    <citation type="submission" date="2022-10" db="EMBL/GenBank/DDBJ databases">
        <title>Xanthomonas sp. H13-6.</title>
        <authorList>
            <person name="Liu X."/>
            <person name="Deng Z."/>
            <person name="Jiang Y."/>
            <person name="Yu T."/>
            <person name="Ai J."/>
        </authorList>
    </citation>
    <scope>NUCLEOTIDE SEQUENCE [LARGE SCALE GENOMIC DNA]</scope>
    <source>
        <strain evidence="1 2">H13-6</strain>
    </source>
</reference>
<dbReference type="RefSeq" id="WP_265126854.1">
    <property type="nucleotide sequence ID" value="NZ_JAPCHY010000003.1"/>
</dbReference>